<dbReference type="PANTHER" id="PTHR43791">
    <property type="entry name" value="PERMEASE-RELATED"/>
    <property type="match status" value="1"/>
</dbReference>
<dbReference type="RefSeq" id="XP_015409176.1">
    <property type="nucleotide sequence ID" value="XM_015548326.1"/>
</dbReference>
<evidence type="ECO:0000313" key="9">
    <source>
        <dbReference type="EMBL" id="KNG88253.1"/>
    </source>
</evidence>
<dbReference type="EMBL" id="JNOM01000057">
    <property type="protein sequence ID" value="KNG88253.1"/>
    <property type="molecule type" value="Genomic_DNA"/>
</dbReference>
<dbReference type="PANTHER" id="PTHR43791:SF40">
    <property type="entry name" value="THIAMINE PATHWAY TRANSPORTER THI73"/>
    <property type="match status" value="1"/>
</dbReference>
<dbReference type="GeneID" id="26804873"/>
<dbReference type="Gene3D" id="1.20.1250.20">
    <property type="entry name" value="MFS general substrate transporter like domains"/>
    <property type="match status" value="1"/>
</dbReference>
<evidence type="ECO:0000256" key="7">
    <source>
        <dbReference type="SAM" id="Phobius"/>
    </source>
</evidence>
<evidence type="ECO:0000313" key="10">
    <source>
        <dbReference type="Proteomes" id="UP000037505"/>
    </source>
</evidence>
<evidence type="ECO:0000256" key="2">
    <source>
        <dbReference type="ARBA" id="ARBA00022448"/>
    </source>
</evidence>
<evidence type="ECO:0000259" key="8">
    <source>
        <dbReference type="PROSITE" id="PS50850"/>
    </source>
</evidence>
<feature type="transmembrane region" description="Helical" evidence="7">
    <location>
        <begin position="332"/>
        <end position="352"/>
    </location>
</feature>
<gene>
    <name evidence="9" type="ORF">ANOM_003069</name>
</gene>
<keyword evidence="2" id="KW-0813">Transport</keyword>
<keyword evidence="5 7" id="KW-0472">Membrane</keyword>
<feature type="transmembrane region" description="Helical" evidence="7">
    <location>
        <begin position="198"/>
        <end position="220"/>
    </location>
</feature>
<dbReference type="Pfam" id="PF01370">
    <property type="entry name" value="Epimerase"/>
    <property type="match status" value="1"/>
</dbReference>
<proteinExistence type="inferred from homology"/>
<dbReference type="OrthoDB" id="6730379at2759"/>
<accession>A0A0L1J9Y2</accession>
<dbReference type="FunFam" id="1.20.1250.20:FF:000064">
    <property type="entry name" value="MFS allantoate transporter"/>
    <property type="match status" value="1"/>
</dbReference>
<evidence type="ECO:0000256" key="6">
    <source>
        <dbReference type="ARBA" id="ARBA00037968"/>
    </source>
</evidence>
<feature type="domain" description="Major facilitator superfamily (MFS) profile" evidence="8">
    <location>
        <begin position="39"/>
        <end position="451"/>
    </location>
</feature>
<dbReference type="PROSITE" id="PS50850">
    <property type="entry name" value="MFS"/>
    <property type="match status" value="1"/>
</dbReference>
<feature type="transmembrane region" description="Helical" evidence="7">
    <location>
        <begin position="426"/>
        <end position="446"/>
    </location>
</feature>
<comment type="caution">
    <text evidence="9">The sequence shown here is derived from an EMBL/GenBank/DDBJ whole genome shotgun (WGS) entry which is preliminary data.</text>
</comment>
<evidence type="ECO:0000256" key="5">
    <source>
        <dbReference type="ARBA" id="ARBA00023136"/>
    </source>
</evidence>
<name>A0A0L1J9Y2_ASPN3</name>
<dbReference type="Proteomes" id="UP000037505">
    <property type="component" value="Unassembled WGS sequence"/>
</dbReference>
<dbReference type="InterPro" id="IPR036291">
    <property type="entry name" value="NAD(P)-bd_dom_sf"/>
</dbReference>
<feature type="transmembrane region" description="Helical" evidence="7">
    <location>
        <begin position="76"/>
        <end position="97"/>
    </location>
</feature>
<dbReference type="GO" id="GO:0022857">
    <property type="term" value="F:transmembrane transporter activity"/>
    <property type="evidence" value="ECO:0007669"/>
    <property type="project" value="InterPro"/>
</dbReference>
<feature type="transmembrane region" description="Helical" evidence="7">
    <location>
        <begin position="166"/>
        <end position="186"/>
    </location>
</feature>
<keyword evidence="10" id="KW-1185">Reference proteome</keyword>
<feature type="transmembrane region" description="Helical" evidence="7">
    <location>
        <begin position="359"/>
        <end position="380"/>
    </location>
</feature>
<dbReference type="Gene3D" id="3.40.50.720">
    <property type="entry name" value="NAD(P)-binding Rossmann-like Domain"/>
    <property type="match status" value="1"/>
</dbReference>
<evidence type="ECO:0000256" key="3">
    <source>
        <dbReference type="ARBA" id="ARBA00022692"/>
    </source>
</evidence>
<comment type="subcellular location">
    <subcellularLocation>
        <location evidence="1">Membrane</location>
        <topology evidence="1">Multi-pass membrane protein</topology>
    </subcellularLocation>
</comment>
<dbReference type="InterPro" id="IPR001509">
    <property type="entry name" value="Epimerase_deHydtase"/>
</dbReference>
<feature type="transmembrane region" description="Helical" evidence="7">
    <location>
        <begin position="305"/>
        <end position="326"/>
    </location>
</feature>
<sequence>MTSTNEKDIGMSGKLSGDDYAVGDLHDDRALLRKVDWRILPVMFLTYFLQFVDKISLNYANVMGLQTDLHMSGNDFSWLATAFFLAYAVAEIPQGILLQKFPITKVLGVNVLLWGVILCCSAAAQNFAGMIALRVLLGMLEAVIAPALTMYTSMWYTRAESTPRYGFWYCGLGMGQIVGGLISFAAQHAPANMSFHGWRIMFVVIGVVNVVASLLVLFVLPENVEKAKFLSPTERDRITQRLRDDQAGVGQKVFRWGSVIEAFGDLQSWLLVLLTILITIPSGVITTFSSILIKDFGYTSKQSALLNMPSGVVSIAATTLSTWAIARGFSRWLAIDVLLIPTLLGSCLMSFLPRDNQAGCLVGIYMVNTTVAPLALIFAWTGANFKGYTMKVSGSSLVSAAFSIANVIGPQTFQAKDAPAYIPAKITIVAVNAGAIVVSTALRIVYGRRNARADRLGTPARSRMEGKLANGRTAEEDVHDDVNFRFSQTASVNLFFTLQKVIEPNMSKILVTGANGFIAAHCISLLLSTNHHVRGTVRSEQKATATQAALSAAGVDTTNLELVVIPDPTDVSQFAPAVAGCKGILHLASAFTYDAAPGEFEEKLLIPALKGTVAVCEAASKYPEVRKVVIMSSFAAVYDASLGLQPGKVYTEKDWCPLTYEEGKNASLVPIAYRASKVIAERAAWDYVRDHEVSYQLVTLCPGMVFGKMIHPIESLSQLNASNQIVWDVLKGNGIPPTKAPVWIDVEDLARTSLQALTVDLPSHQRFLVTEGSYDTQEIADIVRKALPESQDRIAEGEPGKRIRDTHYSCDSGKAQLMLDVRFKPLKDSLVALAKQLYALEQAS</sequence>
<dbReference type="AlphaFoldDB" id="A0A0L1J9Y2"/>
<keyword evidence="3 7" id="KW-0812">Transmembrane</keyword>
<dbReference type="Pfam" id="PF07690">
    <property type="entry name" value="MFS_1"/>
    <property type="match status" value="1"/>
</dbReference>
<protein>
    <recommendedName>
        <fullName evidence="8">Major facilitator superfamily (MFS) profile domain-containing protein</fullName>
    </recommendedName>
</protein>
<dbReference type="SUPFAM" id="SSF103473">
    <property type="entry name" value="MFS general substrate transporter"/>
    <property type="match status" value="1"/>
</dbReference>
<dbReference type="SUPFAM" id="SSF51735">
    <property type="entry name" value="NAD(P)-binding Rossmann-fold domains"/>
    <property type="match status" value="1"/>
</dbReference>
<dbReference type="InterPro" id="IPR020846">
    <property type="entry name" value="MFS_dom"/>
</dbReference>
<feature type="transmembrane region" description="Helical" evidence="7">
    <location>
        <begin position="131"/>
        <end position="154"/>
    </location>
</feature>
<evidence type="ECO:0000256" key="4">
    <source>
        <dbReference type="ARBA" id="ARBA00022989"/>
    </source>
</evidence>
<dbReference type="GO" id="GO:0016020">
    <property type="term" value="C:membrane"/>
    <property type="evidence" value="ECO:0007669"/>
    <property type="project" value="UniProtKB-SubCell"/>
</dbReference>
<comment type="similarity">
    <text evidence="6">Belongs to the major facilitator superfamily. Allantoate permease family.</text>
</comment>
<feature type="transmembrane region" description="Helical" evidence="7">
    <location>
        <begin position="269"/>
        <end position="293"/>
    </location>
</feature>
<keyword evidence="4 7" id="KW-1133">Transmembrane helix</keyword>
<reference evidence="9 10" key="1">
    <citation type="submission" date="2014-06" db="EMBL/GenBank/DDBJ databases">
        <title>The Genome of the Aflatoxigenic Filamentous Fungus Aspergillus nomius.</title>
        <authorList>
            <person name="Moore M.G."/>
            <person name="Shannon B.M."/>
            <person name="Brian M.M."/>
        </authorList>
    </citation>
    <scope>NUCLEOTIDE SEQUENCE [LARGE SCALE GENOMIC DNA]</scope>
    <source>
        <strain evidence="9 10">NRRL 13137</strain>
    </source>
</reference>
<feature type="transmembrane region" description="Helical" evidence="7">
    <location>
        <begin position="103"/>
        <end position="124"/>
    </location>
</feature>
<dbReference type="InterPro" id="IPR011701">
    <property type="entry name" value="MFS"/>
</dbReference>
<evidence type="ECO:0000256" key="1">
    <source>
        <dbReference type="ARBA" id="ARBA00004141"/>
    </source>
</evidence>
<feature type="transmembrane region" description="Helical" evidence="7">
    <location>
        <begin position="37"/>
        <end position="55"/>
    </location>
</feature>
<organism evidence="9 10">
    <name type="scientific">Aspergillus nomiae NRRL (strain ATCC 15546 / NRRL 13137 / CBS 260.88 / M93)</name>
    <dbReference type="NCBI Taxonomy" id="1509407"/>
    <lineage>
        <taxon>Eukaryota</taxon>
        <taxon>Fungi</taxon>
        <taxon>Dikarya</taxon>
        <taxon>Ascomycota</taxon>
        <taxon>Pezizomycotina</taxon>
        <taxon>Eurotiomycetes</taxon>
        <taxon>Eurotiomycetidae</taxon>
        <taxon>Eurotiales</taxon>
        <taxon>Aspergillaceae</taxon>
        <taxon>Aspergillus</taxon>
        <taxon>Aspergillus subgen. Circumdati</taxon>
    </lineage>
</organism>
<dbReference type="InterPro" id="IPR036259">
    <property type="entry name" value="MFS_trans_sf"/>
</dbReference>